<evidence type="ECO:0000259" key="2">
    <source>
        <dbReference type="Pfam" id="PF04194"/>
    </source>
</evidence>
<proteinExistence type="predicted"/>
<feature type="region of interest" description="Disordered" evidence="1">
    <location>
        <begin position="106"/>
        <end position="144"/>
    </location>
</feature>
<evidence type="ECO:0000313" key="3">
    <source>
        <dbReference type="EMBL" id="JAP79572.1"/>
    </source>
</evidence>
<protein>
    <submittedName>
        <fullName evidence="3">Pre-rRNA-processing protein TSR4</fullName>
    </submittedName>
</protein>
<dbReference type="InterPro" id="IPR007320">
    <property type="entry name" value="PDCD2_C"/>
</dbReference>
<dbReference type="PANTHER" id="PTHR46421">
    <property type="entry name" value="PROGRAMMED CELL DEATH PROTEIN 2-LIKE"/>
    <property type="match status" value="1"/>
</dbReference>
<dbReference type="InterPro" id="IPR052815">
    <property type="entry name" value="PDCD2-like_regulator"/>
</dbReference>
<dbReference type="GO" id="GO:0006915">
    <property type="term" value="P:apoptotic process"/>
    <property type="evidence" value="ECO:0007669"/>
    <property type="project" value="TreeGrafter"/>
</dbReference>
<dbReference type="GO" id="GO:0005737">
    <property type="term" value="C:cytoplasm"/>
    <property type="evidence" value="ECO:0007669"/>
    <property type="project" value="InterPro"/>
</dbReference>
<dbReference type="EMBL" id="GEDV01008985">
    <property type="protein sequence ID" value="JAP79572.1"/>
    <property type="molecule type" value="Transcribed_RNA"/>
</dbReference>
<dbReference type="Pfam" id="PF04194">
    <property type="entry name" value="PDCD2_C"/>
    <property type="match status" value="1"/>
</dbReference>
<sequence>MAAASQHYYYLGMVDEPVRSDSTSWQTNKVGGLPDWTTSALRSLPDLQCPLCTRNMLLVIQVYSPLEKTEWYHRTIYIFCCINPSCWNKQESWKVVRSQERSLQAEETALPSSSMASLSSEWLEGQDDWGDDGTQPDKLSPQKACSVNTQGLEASLGALSVSPGGVASASPPLSNEDPFDCEMEEEAVVEPEPLQSSRALEAMEALKKREREHKERLSNLQRPSAFKSFYISVVEESEIPPGETAADVHARKLLREYEMGEENVFQMPSSGQGRMTYAQELYEKAYHNDVVFHRFHKRVRRYPQQLMRFCWEGEPLFICPPPPSWEPKNCEACGARRCFELQAMPALIPSLKIEGIRKLRDAPVEFGTVLVYSCSASCWKDGDTWRPEVAFVQPDPDAVFWERGT</sequence>
<name>A0A131YLZ7_RHIAP</name>
<dbReference type="PANTHER" id="PTHR46421:SF1">
    <property type="entry name" value="PROGRAMMED CELL DEATH PROTEIN 2-LIKE"/>
    <property type="match status" value="1"/>
</dbReference>
<feature type="domain" description="Programmed cell death protein 2 C-terminal" evidence="2">
    <location>
        <begin position="289"/>
        <end position="393"/>
    </location>
</feature>
<reference evidence="3" key="1">
    <citation type="journal article" date="2016" name="Ticks Tick Borne Dis.">
        <title>De novo assembly and annotation of the salivary gland transcriptome of Rhipicephalus appendiculatus male and female ticks during blood feeding.</title>
        <authorList>
            <person name="de Castro M.H."/>
            <person name="de Klerk D."/>
            <person name="Pienaar R."/>
            <person name="Latif A.A."/>
            <person name="Rees D.J."/>
            <person name="Mans B.J."/>
        </authorList>
    </citation>
    <scope>NUCLEOTIDE SEQUENCE</scope>
    <source>
        <tissue evidence="3">Salivary glands</tissue>
    </source>
</reference>
<dbReference type="AlphaFoldDB" id="A0A131YLZ7"/>
<feature type="compositionally biased region" description="Low complexity" evidence="1">
    <location>
        <begin position="109"/>
        <end position="120"/>
    </location>
</feature>
<accession>A0A131YLZ7</accession>
<evidence type="ECO:0000256" key="1">
    <source>
        <dbReference type="SAM" id="MobiDB-lite"/>
    </source>
</evidence>
<organism evidence="3">
    <name type="scientific">Rhipicephalus appendiculatus</name>
    <name type="common">Brown ear tick</name>
    <dbReference type="NCBI Taxonomy" id="34631"/>
    <lineage>
        <taxon>Eukaryota</taxon>
        <taxon>Metazoa</taxon>
        <taxon>Ecdysozoa</taxon>
        <taxon>Arthropoda</taxon>
        <taxon>Chelicerata</taxon>
        <taxon>Arachnida</taxon>
        <taxon>Acari</taxon>
        <taxon>Parasitiformes</taxon>
        <taxon>Ixodida</taxon>
        <taxon>Ixodoidea</taxon>
        <taxon>Ixodidae</taxon>
        <taxon>Rhipicephalinae</taxon>
        <taxon>Rhipicephalus</taxon>
        <taxon>Rhipicephalus</taxon>
    </lineage>
</organism>